<sequence length="158" mass="18830">MFDILKNHTSKDKDESRKRKNVLVTKVITSDSDDDSVIEVNEEKQRQEKSISESFDSNIDSEDIDLLLDNEMKSVYNKLHFLMDEIIALKKRIERGEKRMIKCCEKLEMFREKEIKLCSEEELRTYRMQNKMKNLNDSIDLIEKQCSVFLMKNQDPKI</sequence>
<reference evidence="1" key="1">
    <citation type="submission" date="2014-07" db="EMBL/GenBank/DDBJ databases">
        <authorList>
            <person name="Martin A.A"/>
            <person name="De Silva N."/>
        </authorList>
    </citation>
    <scope>NUCLEOTIDE SEQUENCE</scope>
</reference>
<dbReference type="WBParaSite" id="SVE_1918500.1">
    <property type="protein sequence ID" value="SVE_1918500.1"/>
    <property type="gene ID" value="SVE_1918500"/>
</dbReference>
<accession>A0A0K0G384</accession>
<keyword evidence="1" id="KW-1185">Reference proteome</keyword>
<name>A0A0K0G384_STRVS</name>
<organism evidence="1 2">
    <name type="scientific">Strongyloides venezuelensis</name>
    <name type="common">Threadworm</name>
    <dbReference type="NCBI Taxonomy" id="75913"/>
    <lineage>
        <taxon>Eukaryota</taxon>
        <taxon>Metazoa</taxon>
        <taxon>Ecdysozoa</taxon>
        <taxon>Nematoda</taxon>
        <taxon>Chromadorea</taxon>
        <taxon>Rhabditida</taxon>
        <taxon>Tylenchina</taxon>
        <taxon>Panagrolaimomorpha</taxon>
        <taxon>Strongyloidoidea</taxon>
        <taxon>Strongyloididae</taxon>
        <taxon>Strongyloides</taxon>
    </lineage>
</organism>
<dbReference type="Proteomes" id="UP000035680">
    <property type="component" value="Unassembled WGS sequence"/>
</dbReference>
<protein>
    <submittedName>
        <fullName evidence="2">Cowpox A-type inclusion protein</fullName>
    </submittedName>
</protein>
<evidence type="ECO:0000313" key="2">
    <source>
        <dbReference type="WBParaSite" id="SVE_1918500.1"/>
    </source>
</evidence>
<reference evidence="2" key="2">
    <citation type="submission" date="2015-08" db="UniProtKB">
        <authorList>
            <consortium name="WormBaseParasite"/>
        </authorList>
    </citation>
    <scope>IDENTIFICATION</scope>
</reference>
<proteinExistence type="predicted"/>
<dbReference type="AlphaFoldDB" id="A0A0K0G384"/>
<evidence type="ECO:0000313" key="1">
    <source>
        <dbReference type="Proteomes" id="UP000035680"/>
    </source>
</evidence>